<dbReference type="Gene3D" id="2.130.10.10">
    <property type="entry name" value="YVTN repeat-like/Quinoprotein amine dehydrogenase"/>
    <property type="match status" value="1"/>
</dbReference>
<reference evidence="1" key="1">
    <citation type="submission" date="2019-10" db="EMBL/GenBank/DDBJ databases">
        <authorList>
            <consortium name="DOE Joint Genome Institute"/>
            <person name="Kuo A."/>
            <person name="Miyauchi S."/>
            <person name="Kiss E."/>
            <person name="Drula E."/>
            <person name="Kohler A."/>
            <person name="Sanchez-Garcia M."/>
            <person name="Andreopoulos B."/>
            <person name="Barry K.W."/>
            <person name="Bonito G."/>
            <person name="Buee M."/>
            <person name="Carver A."/>
            <person name="Chen C."/>
            <person name="Cichocki N."/>
            <person name="Clum A."/>
            <person name="Culley D."/>
            <person name="Crous P.W."/>
            <person name="Fauchery L."/>
            <person name="Girlanda M."/>
            <person name="Hayes R."/>
            <person name="Keri Z."/>
            <person name="LaButti K."/>
            <person name="Lipzen A."/>
            <person name="Lombard V."/>
            <person name="Magnuson J."/>
            <person name="Maillard F."/>
            <person name="Morin E."/>
            <person name="Murat C."/>
            <person name="Nolan M."/>
            <person name="Ohm R."/>
            <person name="Pangilinan J."/>
            <person name="Pereira M."/>
            <person name="Perotto S."/>
            <person name="Peter M."/>
            <person name="Riley R."/>
            <person name="Sitrit Y."/>
            <person name="Stielow B."/>
            <person name="Szollosi G."/>
            <person name="Zifcakova L."/>
            <person name="Stursova M."/>
            <person name="Spatafora J.W."/>
            <person name="Tedersoo L."/>
            <person name="Vaario L.-M."/>
            <person name="Yamada A."/>
            <person name="Yan M."/>
            <person name="Wang P."/>
            <person name="Xu J."/>
            <person name="Bruns T."/>
            <person name="Baldrian P."/>
            <person name="Vilgalys R."/>
            <person name="Henrissat B."/>
            <person name="Grigoriev I.V."/>
            <person name="Hibbett D."/>
            <person name="Nagy L.G."/>
            <person name="Martin F.M."/>
        </authorList>
    </citation>
    <scope>NUCLEOTIDE SEQUENCE</scope>
    <source>
        <strain evidence="1">BED1</strain>
    </source>
</reference>
<keyword evidence="2" id="KW-1185">Reference proteome</keyword>
<protein>
    <submittedName>
        <fullName evidence="1">Uncharacterized protein</fullName>
    </submittedName>
</protein>
<organism evidence="1 2">
    <name type="scientific">Boletus edulis BED1</name>
    <dbReference type="NCBI Taxonomy" id="1328754"/>
    <lineage>
        <taxon>Eukaryota</taxon>
        <taxon>Fungi</taxon>
        <taxon>Dikarya</taxon>
        <taxon>Basidiomycota</taxon>
        <taxon>Agaricomycotina</taxon>
        <taxon>Agaricomycetes</taxon>
        <taxon>Agaricomycetidae</taxon>
        <taxon>Boletales</taxon>
        <taxon>Boletineae</taxon>
        <taxon>Boletaceae</taxon>
        <taxon>Boletoideae</taxon>
        <taxon>Boletus</taxon>
    </lineage>
</organism>
<sequence length="355" mass="39417">MLSIFSPSLFSGSMQRYRKVAAFSAAGSIHAIAISLDGQLTSNEVTAMTHLESRGIVSSTVWMKTKHTFAETLCYGTGSGYIVFIRSSPINKQFQEICAHRLGLGFEITCLAWDLSTPGASCIAIGTCDNVVQIQSVFAVCFDNTVPKEISSVDHRNLLHTCYCRQIVVTYFRNRVKMSRKDRSILSEYRCQSVIGSASVYLKKGMFIIDNATNSFTMYHLDGGEPIRTFITDPPSIQVPKQVAFGEDYRIVVGRSNKGTVFVFDRRTGNILDTIQHASATLVQTIALHDLSGQCIIACTSPPVDRKKALITIWTHQYNVRKEKSTSTKSSSSRRNLSVVYIPYVCVTPLFIQTD</sequence>
<evidence type="ECO:0000313" key="2">
    <source>
        <dbReference type="Proteomes" id="UP001194468"/>
    </source>
</evidence>
<name>A0AAD4GLK2_BOLED</name>
<reference evidence="1" key="2">
    <citation type="journal article" date="2020" name="Nat. Commun.">
        <title>Large-scale genome sequencing of mycorrhizal fungi provides insights into the early evolution of symbiotic traits.</title>
        <authorList>
            <person name="Miyauchi S."/>
            <person name="Kiss E."/>
            <person name="Kuo A."/>
            <person name="Drula E."/>
            <person name="Kohler A."/>
            <person name="Sanchez-Garcia M."/>
            <person name="Morin E."/>
            <person name="Andreopoulos B."/>
            <person name="Barry K.W."/>
            <person name="Bonito G."/>
            <person name="Buee M."/>
            <person name="Carver A."/>
            <person name="Chen C."/>
            <person name="Cichocki N."/>
            <person name="Clum A."/>
            <person name="Culley D."/>
            <person name="Crous P.W."/>
            <person name="Fauchery L."/>
            <person name="Girlanda M."/>
            <person name="Hayes R.D."/>
            <person name="Keri Z."/>
            <person name="LaButti K."/>
            <person name="Lipzen A."/>
            <person name="Lombard V."/>
            <person name="Magnuson J."/>
            <person name="Maillard F."/>
            <person name="Murat C."/>
            <person name="Nolan M."/>
            <person name="Ohm R.A."/>
            <person name="Pangilinan J."/>
            <person name="Pereira M.F."/>
            <person name="Perotto S."/>
            <person name="Peter M."/>
            <person name="Pfister S."/>
            <person name="Riley R."/>
            <person name="Sitrit Y."/>
            <person name="Stielow J.B."/>
            <person name="Szollosi G."/>
            <person name="Zifcakova L."/>
            <person name="Stursova M."/>
            <person name="Spatafora J.W."/>
            <person name="Tedersoo L."/>
            <person name="Vaario L.M."/>
            <person name="Yamada A."/>
            <person name="Yan M."/>
            <person name="Wang P."/>
            <person name="Xu J."/>
            <person name="Bruns T."/>
            <person name="Baldrian P."/>
            <person name="Vilgalys R."/>
            <person name="Dunand C."/>
            <person name="Henrissat B."/>
            <person name="Grigoriev I.V."/>
            <person name="Hibbett D."/>
            <person name="Nagy L.G."/>
            <person name="Martin F.M."/>
        </authorList>
    </citation>
    <scope>NUCLEOTIDE SEQUENCE</scope>
    <source>
        <strain evidence="1">BED1</strain>
    </source>
</reference>
<dbReference type="Proteomes" id="UP001194468">
    <property type="component" value="Unassembled WGS sequence"/>
</dbReference>
<gene>
    <name evidence="1" type="ORF">L210DRAFT_961584</name>
</gene>
<evidence type="ECO:0000313" key="1">
    <source>
        <dbReference type="EMBL" id="KAF8451041.1"/>
    </source>
</evidence>
<dbReference type="InterPro" id="IPR036322">
    <property type="entry name" value="WD40_repeat_dom_sf"/>
</dbReference>
<dbReference type="InterPro" id="IPR015943">
    <property type="entry name" value="WD40/YVTN_repeat-like_dom_sf"/>
</dbReference>
<dbReference type="AlphaFoldDB" id="A0AAD4GLK2"/>
<proteinExistence type="predicted"/>
<comment type="caution">
    <text evidence="1">The sequence shown here is derived from an EMBL/GenBank/DDBJ whole genome shotgun (WGS) entry which is preliminary data.</text>
</comment>
<dbReference type="EMBL" id="WHUW01000002">
    <property type="protein sequence ID" value="KAF8451041.1"/>
    <property type="molecule type" value="Genomic_DNA"/>
</dbReference>
<accession>A0AAD4GLK2</accession>
<dbReference type="SUPFAM" id="SSF50978">
    <property type="entry name" value="WD40 repeat-like"/>
    <property type="match status" value="1"/>
</dbReference>